<gene>
    <name evidence="2" type="ORF">HLV39_10910</name>
</gene>
<name>A0A851I1G9_9GAMM</name>
<feature type="signal peptide" evidence="1">
    <location>
        <begin position="1"/>
        <end position="17"/>
    </location>
</feature>
<organism evidence="2 3">
    <name type="scientific">Marinobacter adhaerens</name>
    <dbReference type="NCBI Taxonomy" id="1033846"/>
    <lineage>
        <taxon>Bacteria</taxon>
        <taxon>Pseudomonadati</taxon>
        <taxon>Pseudomonadota</taxon>
        <taxon>Gammaproteobacteria</taxon>
        <taxon>Pseudomonadales</taxon>
        <taxon>Marinobacteraceae</taxon>
        <taxon>Marinobacter</taxon>
    </lineage>
</organism>
<evidence type="ECO:0000313" key="2">
    <source>
        <dbReference type="EMBL" id="NWN92001.1"/>
    </source>
</evidence>
<evidence type="ECO:0000256" key="1">
    <source>
        <dbReference type="SAM" id="SignalP"/>
    </source>
</evidence>
<dbReference type="PROSITE" id="PS51257">
    <property type="entry name" value="PROKAR_LIPOPROTEIN"/>
    <property type="match status" value="1"/>
</dbReference>
<keyword evidence="1" id="KW-0732">Signal</keyword>
<comment type="caution">
    <text evidence="2">The sequence shown here is derived from an EMBL/GenBank/DDBJ whole genome shotgun (WGS) entry which is preliminary data.</text>
</comment>
<accession>A0A851I1G9</accession>
<keyword evidence="3" id="KW-1185">Reference proteome</keyword>
<feature type="chain" id="PRO_5032797621" description="Lipoprotein" evidence="1">
    <location>
        <begin position="18"/>
        <end position="145"/>
    </location>
</feature>
<sequence length="145" mass="15972">MKFIAIAILIFALSGCASTKSISLSPSQEYAVSVQSSLFDTLRIDSNETSLFRNGKFIGFIRVEPVPREIPSTSDFLSKLRSDSESETVETSSLSFSSGFKGFSAKYRNYLTGYLVNEEHPDSILIFSFPEEEFDKIAGSISPGI</sequence>
<evidence type="ECO:0000313" key="3">
    <source>
        <dbReference type="Proteomes" id="UP000536442"/>
    </source>
</evidence>
<evidence type="ECO:0008006" key="4">
    <source>
        <dbReference type="Google" id="ProtNLM"/>
    </source>
</evidence>
<proteinExistence type="predicted"/>
<reference evidence="2 3" key="1">
    <citation type="submission" date="2020-03" db="EMBL/GenBank/DDBJ databases">
        <title>Metagenomic, metatranscriptomic, and metabolomic analyses revealed the key microbes and metabolic features during the fermentation of ganjang, Korean traditional soy sauce.</title>
        <authorList>
            <person name="Chun B.H."/>
            <person name="Jeon C.O."/>
        </authorList>
    </citation>
    <scope>NUCLEOTIDE SEQUENCE [LARGE SCALE GENOMIC DNA]</scope>
    <source>
        <strain evidence="2 3">KG14</strain>
    </source>
</reference>
<dbReference type="Proteomes" id="UP000536442">
    <property type="component" value="Unassembled WGS sequence"/>
</dbReference>
<dbReference type="EMBL" id="JABEVQ010000005">
    <property type="protein sequence ID" value="NWN92001.1"/>
    <property type="molecule type" value="Genomic_DNA"/>
</dbReference>
<protein>
    <recommendedName>
        <fullName evidence="4">Lipoprotein</fullName>
    </recommendedName>
</protein>
<dbReference type="AlphaFoldDB" id="A0A851I1G9"/>